<dbReference type="RefSeq" id="WP_208234819.1">
    <property type="nucleotide sequence ID" value="NZ_JAGEVG010000020.1"/>
</dbReference>
<name>A0ABS3SWP3_9FLAO</name>
<evidence type="ECO:0008006" key="4">
    <source>
        <dbReference type="Google" id="ProtNLM"/>
    </source>
</evidence>
<evidence type="ECO:0000313" key="2">
    <source>
        <dbReference type="EMBL" id="MBO3099711.1"/>
    </source>
</evidence>
<dbReference type="EMBL" id="JAGEVG010000020">
    <property type="protein sequence ID" value="MBO3099711.1"/>
    <property type="molecule type" value="Genomic_DNA"/>
</dbReference>
<protein>
    <recommendedName>
        <fullName evidence="4">Beta-lactamase-inhibitor-like PepSY-like domain-containing protein</fullName>
    </recommendedName>
</protein>
<accession>A0ABS3SWP3</accession>
<evidence type="ECO:0000256" key="1">
    <source>
        <dbReference type="SAM" id="SignalP"/>
    </source>
</evidence>
<keyword evidence="3" id="KW-1185">Reference proteome</keyword>
<proteinExistence type="predicted"/>
<sequence length="102" mass="11388">MKKVVLTVAIVLGGLSTYATSAFPMNQTEKFELVAQEEYKEIKAEALPQAVKDALAKDFPTAALDKAYVSEKQELEYKLDLTIEGEILTVYADKDGNWIEKE</sequence>
<evidence type="ECO:0000313" key="3">
    <source>
        <dbReference type="Proteomes" id="UP000681315"/>
    </source>
</evidence>
<reference evidence="2 3" key="1">
    <citation type="submission" date="2021-03" db="EMBL/GenBank/DDBJ databases">
        <title>Gelidibacter sp. nov., isolated from costal sediment.</title>
        <authorList>
            <person name="Lun K.-Y."/>
        </authorList>
    </citation>
    <scope>NUCLEOTIDE SEQUENCE [LARGE SCALE GENOMIC DNA]</scope>
    <source>
        <strain evidence="2 3">DF109</strain>
    </source>
</reference>
<organism evidence="2 3">
    <name type="scientific">Gelidibacter pelagius</name>
    <dbReference type="NCBI Taxonomy" id="2819985"/>
    <lineage>
        <taxon>Bacteria</taxon>
        <taxon>Pseudomonadati</taxon>
        <taxon>Bacteroidota</taxon>
        <taxon>Flavobacteriia</taxon>
        <taxon>Flavobacteriales</taxon>
        <taxon>Flavobacteriaceae</taxon>
        <taxon>Gelidibacter</taxon>
    </lineage>
</organism>
<dbReference type="SUPFAM" id="SSF160574">
    <property type="entry name" value="BT0923-like"/>
    <property type="match status" value="1"/>
</dbReference>
<gene>
    <name evidence="2" type="ORF">J4051_15630</name>
</gene>
<keyword evidence="1" id="KW-0732">Signal</keyword>
<dbReference type="Proteomes" id="UP000681315">
    <property type="component" value="Unassembled WGS sequence"/>
</dbReference>
<feature type="chain" id="PRO_5045993274" description="Beta-lactamase-inhibitor-like PepSY-like domain-containing protein" evidence="1">
    <location>
        <begin position="22"/>
        <end position="102"/>
    </location>
</feature>
<comment type="caution">
    <text evidence="2">The sequence shown here is derived from an EMBL/GenBank/DDBJ whole genome shotgun (WGS) entry which is preliminary data.</text>
</comment>
<feature type="signal peptide" evidence="1">
    <location>
        <begin position="1"/>
        <end position="21"/>
    </location>
</feature>